<comment type="catalytic activity">
    <reaction evidence="7">
        <text>O-phospho-L-seryl-[protein] + H2O = L-seryl-[protein] + phosphate</text>
        <dbReference type="Rhea" id="RHEA:20629"/>
        <dbReference type="Rhea" id="RHEA-COMP:9863"/>
        <dbReference type="Rhea" id="RHEA-COMP:11604"/>
        <dbReference type="ChEBI" id="CHEBI:15377"/>
        <dbReference type="ChEBI" id="CHEBI:29999"/>
        <dbReference type="ChEBI" id="CHEBI:43474"/>
        <dbReference type="ChEBI" id="CHEBI:83421"/>
        <dbReference type="EC" id="3.1.3.16"/>
    </reaction>
</comment>
<dbReference type="SUPFAM" id="SSF81606">
    <property type="entry name" value="PP2C-like"/>
    <property type="match status" value="1"/>
</dbReference>
<evidence type="ECO:0000256" key="7">
    <source>
        <dbReference type="ARBA" id="ARBA00047761"/>
    </source>
</evidence>
<organism evidence="11 12">
    <name type="scientific">Hazenella coriacea</name>
    <dbReference type="NCBI Taxonomy" id="1179467"/>
    <lineage>
        <taxon>Bacteria</taxon>
        <taxon>Bacillati</taxon>
        <taxon>Bacillota</taxon>
        <taxon>Bacilli</taxon>
        <taxon>Bacillales</taxon>
        <taxon>Thermoactinomycetaceae</taxon>
        <taxon>Hazenella</taxon>
    </lineage>
</organism>
<evidence type="ECO:0000256" key="6">
    <source>
        <dbReference type="ARBA" id="ARBA00023211"/>
    </source>
</evidence>
<reference evidence="11 12" key="1">
    <citation type="submission" date="2019-03" db="EMBL/GenBank/DDBJ databases">
        <title>Genomic Encyclopedia of Type Strains, Phase IV (KMG-IV): sequencing the most valuable type-strain genomes for metagenomic binning, comparative biology and taxonomic classification.</title>
        <authorList>
            <person name="Goeker M."/>
        </authorList>
    </citation>
    <scope>NUCLEOTIDE SEQUENCE [LARGE SCALE GENOMIC DNA]</scope>
    <source>
        <strain evidence="11 12">DSM 45707</strain>
    </source>
</reference>
<evidence type="ECO:0000256" key="9">
    <source>
        <dbReference type="SAM" id="MobiDB-lite"/>
    </source>
</evidence>
<protein>
    <recommendedName>
        <fullName evidence="2">protein-serine/threonine phosphatase</fullName>
        <ecNumber evidence="2">3.1.3.16</ecNumber>
    </recommendedName>
</protein>
<evidence type="ECO:0000259" key="10">
    <source>
        <dbReference type="PROSITE" id="PS51746"/>
    </source>
</evidence>
<dbReference type="SMART" id="SM00331">
    <property type="entry name" value="PP2C_SIG"/>
    <property type="match status" value="1"/>
</dbReference>
<comment type="catalytic activity">
    <reaction evidence="8">
        <text>O-phospho-L-threonyl-[protein] + H2O = L-threonyl-[protein] + phosphate</text>
        <dbReference type="Rhea" id="RHEA:47004"/>
        <dbReference type="Rhea" id="RHEA-COMP:11060"/>
        <dbReference type="Rhea" id="RHEA-COMP:11605"/>
        <dbReference type="ChEBI" id="CHEBI:15377"/>
        <dbReference type="ChEBI" id="CHEBI:30013"/>
        <dbReference type="ChEBI" id="CHEBI:43474"/>
        <dbReference type="ChEBI" id="CHEBI:61977"/>
        <dbReference type="EC" id="3.1.3.16"/>
    </reaction>
</comment>
<dbReference type="EC" id="3.1.3.16" evidence="2"/>
<sequence length="248" mass="27204">MEMTRRTDVGRVRDHNEDSTGILQTNSGTVIAIVADGMGGHLAGDVASRLAVDTIEQTLRLEHVDGTTKDRGDLLIYAVRKANEKVYHLGQEKTQCQGMGTTAVVVIADEDEVVIAHVGDSRAYMLHNDGLYQLTEDHSFVNVLLRHGQITPEEARNHPQRNMIVRAVGTSEEVEIDVIDTPWKQGDLLLLCSDGLTTEVEERDIGLILSSTTMTLDEKADELIKRALEAGGKDNISLILLKHTGRSA</sequence>
<evidence type="ECO:0000313" key="12">
    <source>
        <dbReference type="Proteomes" id="UP000294937"/>
    </source>
</evidence>
<feature type="region of interest" description="Disordered" evidence="9">
    <location>
        <begin position="1"/>
        <end position="21"/>
    </location>
</feature>
<keyword evidence="5" id="KW-0904">Protein phosphatase</keyword>
<dbReference type="Gene3D" id="3.60.40.10">
    <property type="entry name" value="PPM-type phosphatase domain"/>
    <property type="match status" value="1"/>
</dbReference>
<gene>
    <name evidence="11" type="ORF">EDD58_10921</name>
</gene>
<evidence type="ECO:0000256" key="8">
    <source>
        <dbReference type="ARBA" id="ARBA00048336"/>
    </source>
</evidence>
<keyword evidence="4" id="KW-0378">Hydrolase</keyword>
<dbReference type="RefSeq" id="WP_131926165.1">
    <property type="nucleotide sequence ID" value="NZ_SMAG01000009.1"/>
</dbReference>
<evidence type="ECO:0000256" key="4">
    <source>
        <dbReference type="ARBA" id="ARBA00022801"/>
    </source>
</evidence>
<dbReference type="Proteomes" id="UP000294937">
    <property type="component" value="Unassembled WGS sequence"/>
</dbReference>
<keyword evidence="12" id="KW-1185">Reference proteome</keyword>
<dbReference type="NCBIfam" id="NF033484">
    <property type="entry name" value="Stp1_PP2C_phos"/>
    <property type="match status" value="1"/>
</dbReference>
<dbReference type="AlphaFoldDB" id="A0A4R3L395"/>
<evidence type="ECO:0000256" key="3">
    <source>
        <dbReference type="ARBA" id="ARBA00022723"/>
    </source>
</evidence>
<feature type="compositionally biased region" description="Basic and acidic residues" evidence="9">
    <location>
        <begin position="1"/>
        <end position="18"/>
    </location>
</feature>
<dbReference type="Pfam" id="PF13672">
    <property type="entry name" value="PP2C_2"/>
    <property type="match status" value="1"/>
</dbReference>
<accession>A0A4R3L395</accession>
<dbReference type="GO" id="GO:0004722">
    <property type="term" value="F:protein serine/threonine phosphatase activity"/>
    <property type="evidence" value="ECO:0007669"/>
    <property type="project" value="UniProtKB-EC"/>
</dbReference>
<evidence type="ECO:0000256" key="2">
    <source>
        <dbReference type="ARBA" id="ARBA00013081"/>
    </source>
</evidence>
<keyword evidence="6" id="KW-0464">Manganese</keyword>
<dbReference type="CDD" id="cd00143">
    <property type="entry name" value="PP2Cc"/>
    <property type="match status" value="1"/>
</dbReference>
<dbReference type="GO" id="GO:0046872">
    <property type="term" value="F:metal ion binding"/>
    <property type="evidence" value="ECO:0007669"/>
    <property type="project" value="UniProtKB-KW"/>
</dbReference>
<dbReference type="PANTHER" id="PTHR47992">
    <property type="entry name" value="PROTEIN PHOSPHATASE"/>
    <property type="match status" value="1"/>
</dbReference>
<dbReference type="SMART" id="SM00332">
    <property type="entry name" value="PP2Cc"/>
    <property type="match status" value="1"/>
</dbReference>
<dbReference type="InterPro" id="IPR036457">
    <property type="entry name" value="PPM-type-like_dom_sf"/>
</dbReference>
<name>A0A4R3L395_9BACL</name>
<dbReference type="InterPro" id="IPR015655">
    <property type="entry name" value="PP2C"/>
</dbReference>
<proteinExistence type="predicted"/>
<dbReference type="InterPro" id="IPR001932">
    <property type="entry name" value="PPM-type_phosphatase-like_dom"/>
</dbReference>
<keyword evidence="3" id="KW-0479">Metal-binding</keyword>
<evidence type="ECO:0000256" key="1">
    <source>
        <dbReference type="ARBA" id="ARBA00001936"/>
    </source>
</evidence>
<dbReference type="EMBL" id="SMAG01000009">
    <property type="protein sequence ID" value="TCS93080.1"/>
    <property type="molecule type" value="Genomic_DNA"/>
</dbReference>
<comment type="cofactor">
    <cofactor evidence="1">
        <name>Mn(2+)</name>
        <dbReference type="ChEBI" id="CHEBI:29035"/>
    </cofactor>
</comment>
<evidence type="ECO:0000313" key="11">
    <source>
        <dbReference type="EMBL" id="TCS93080.1"/>
    </source>
</evidence>
<comment type="caution">
    <text evidence="11">The sequence shown here is derived from an EMBL/GenBank/DDBJ whole genome shotgun (WGS) entry which is preliminary data.</text>
</comment>
<dbReference type="FunFam" id="3.60.40.10:FF:000002">
    <property type="entry name" value="Serine/threonine phosphatase stp"/>
    <property type="match status" value="1"/>
</dbReference>
<feature type="domain" description="PPM-type phosphatase" evidence="10">
    <location>
        <begin position="1"/>
        <end position="243"/>
    </location>
</feature>
<evidence type="ECO:0000256" key="5">
    <source>
        <dbReference type="ARBA" id="ARBA00022912"/>
    </source>
</evidence>
<dbReference type="PROSITE" id="PS51746">
    <property type="entry name" value="PPM_2"/>
    <property type="match status" value="1"/>
</dbReference>
<dbReference type="OrthoDB" id="9801841at2"/>